<keyword evidence="3" id="KW-1185">Reference proteome</keyword>
<dbReference type="Proteomes" id="UP000075359">
    <property type="component" value="Unassembled WGS sequence"/>
</dbReference>
<comment type="caution">
    <text evidence="2">The sequence shown here is derived from an EMBL/GenBank/DDBJ whole genome shotgun (WGS) entry which is preliminary data.</text>
</comment>
<proteinExistence type="predicted"/>
<gene>
    <name evidence="2" type="ORF">AS592_02060</name>
</gene>
<keyword evidence="1" id="KW-1133">Transmembrane helix</keyword>
<keyword evidence="1" id="KW-0812">Transmembrane</keyword>
<dbReference type="InterPro" id="IPR045584">
    <property type="entry name" value="Pilin-like"/>
</dbReference>
<dbReference type="EMBL" id="LNKT01000045">
    <property type="protein sequence ID" value="KYJ86172.1"/>
    <property type="molecule type" value="Genomic_DNA"/>
</dbReference>
<evidence type="ECO:0008006" key="4">
    <source>
        <dbReference type="Google" id="ProtNLM"/>
    </source>
</evidence>
<sequence length="156" mass="17261">MKYSRYFNNMRGGDKLKLYYQNKTSVTMRAGWTLIELIFIIIVIGILAAMALPRLAATRDDAKLSTTVHNMGVCVRDISSHYTATGRDYNDTNHPTSCEPKNTKCYIITYPPNGGLPPGELNVTTNPAADIYCADIDNVGGHLARHYKFGGKGISR</sequence>
<dbReference type="Gene3D" id="3.30.700.10">
    <property type="entry name" value="Glycoprotein, Type 4 Pilin"/>
    <property type="match status" value="1"/>
</dbReference>
<dbReference type="STRING" id="1630136.AS592_02060"/>
<dbReference type="SUPFAM" id="SSF54523">
    <property type="entry name" value="Pili subunits"/>
    <property type="match status" value="1"/>
</dbReference>
<protein>
    <recommendedName>
        <fullName evidence="4">Type II secretion system protein</fullName>
    </recommendedName>
</protein>
<evidence type="ECO:0000256" key="1">
    <source>
        <dbReference type="SAM" id="Phobius"/>
    </source>
</evidence>
<feature type="transmembrane region" description="Helical" evidence="1">
    <location>
        <begin position="30"/>
        <end position="52"/>
    </location>
</feature>
<reference evidence="2 3" key="1">
    <citation type="submission" date="2015-11" db="EMBL/GenBank/DDBJ databases">
        <title>Draft genome of Sulfurovum riftiae 1812E, a member of the Epsilonproteobacteria isolated from the tube of the deep-sea hydrothermal vent tubewom Riftia pachyptila.</title>
        <authorList>
            <person name="Vetriani C."/>
            <person name="Giovannelli D."/>
        </authorList>
    </citation>
    <scope>NUCLEOTIDE SEQUENCE [LARGE SCALE GENOMIC DNA]</scope>
    <source>
        <strain evidence="2 3">1812E</strain>
    </source>
</reference>
<dbReference type="AlphaFoldDB" id="A0A151CF55"/>
<keyword evidence="1" id="KW-0472">Membrane</keyword>
<name>A0A151CF55_9BACT</name>
<organism evidence="2 3">
    <name type="scientific">Sulfurovum riftiae</name>
    <dbReference type="NCBI Taxonomy" id="1630136"/>
    <lineage>
        <taxon>Bacteria</taxon>
        <taxon>Pseudomonadati</taxon>
        <taxon>Campylobacterota</taxon>
        <taxon>Epsilonproteobacteria</taxon>
        <taxon>Campylobacterales</taxon>
        <taxon>Sulfurovaceae</taxon>
        <taxon>Sulfurovum</taxon>
    </lineage>
</organism>
<evidence type="ECO:0000313" key="2">
    <source>
        <dbReference type="EMBL" id="KYJ86172.1"/>
    </source>
</evidence>
<evidence type="ECO:0000313" key="3">
    <source>
        <dbReference type="Proteomes" id="UP000075359"/>
    </source>
</evidence>
<accession>A0A151CF55</accession>